<comment type="caution">
    <text evidence="1">The sequence shown here is derived from an EMBL/GenBank/DDBJ whole genome shotgun (WGS) entry which is preliminary data.</text>
</comment>
<proteinExistence type="predicted"/>
<organism evidence="1 2">
    <name type="scientific">Ceratobasidium theobromae</name>
    <dbReference type="NCBI Taxonomy" id="1582974"/>
    <lineage>
        <taxon>Eukaryota</taxon>
        <taxon>Fungi</taxon>
        <taxon>Dikarya</taxon>
        <taxon>Basidiomycota</taxon>
        <taxon>Agaricomycotina</taxon>
        <taxon>Agaricomycetes</taxon>
        <taxon>Cantharellales</taxon>
        <taxon>Ceratobasidiaceae</taxon>
        <taxon>Ceratobasidium</taxon>
    </lineage>
</organism>
<reference evidence="1 2" key="1">
    <citation type="journal article" date="2019" name="Fungal Biol. Biotechnol.">
        <title>Draft genome sequence of fastidious pathogen Ceratobasidium theobromae, which causes vascular-streak dieback in Theobroma cacao.</title>
        <authorList>
            <person name="Ali S.S."/>
            <person name="Asman A."/>
            <person name="Shao J."/>
            <person name="Firmansyah A.P."/>
            <person name="Susilo A.W."/>
            <person name="Rosmana A."/>
            <person name="McMahon P."/>
            <person name="Junaid M."/>
            <person name="Guest D."/>
            <person name="Kheng T.Y."/>
            <person name="Meinhardt L.W."/>
            <person name="Bailey B.A."/>
        </authorList>
    </citation>
    <scope>NUCLEOTIDE SEQUENCE [LARGE SCALE GENOMIC DNA]</scope>
    <source>
        <strain evidence="1 2">CT2</strain>
    </source>
</reference>
<dbReference type="AlphaFoldDB" id="A0A5N5QWL1"/>
<dbReference type="Proteomes" id="UP000383932">
    <property type="component" value="Unassembled WGS sequence"/>
</dbReference>
<gene>
    <name evidence="1" type="ORF">CTheo_356</name>
</gene>
<keyword evidence="2" id="KW-1185">Reference proteome</keyword>
<sequence>MNLTLKLLLRSEHSLVHVIVRHISLFALAIGPKTCSGLAWLSLARAAVRPLWNVAVSAMGRSSRCVASHSNHLVFPLGFNFCDRYSSGCLAKIKNVPIGQVQVPTSRWGVHMAQYMSDKFDYATRRLQTANKDPTGALVAVAVAGDTAPRVDIHPARLALQTIRDMFAGKRPLDARGLCAAYGDARPLVAYLTKSEFSNLVAVFGALSWYSGVDDAGLAVGAARLGVLDSDFPIARALRSLVADALRAKSAPAPDSGGTWWWDLVLEIGSDQTAIGRPTSDVDSYWLMLAQLSHCIDSDRDCITSTSHTVVLSGSRPEEYLARAHVYYVKLARNHLDHAVHYDYLRQLLRIYMGSDERLRSFRAPLADTARAYMTSVLKSLLSKAHFRFELPLVSLFWRIIADVDFESAQTKVLLHALRSRNSVSAGDGQTLDSDPILVLHQALLDGSPANSWAHQEACSVLHDTRAWEWLKMLAGGSQESSLLTGANSRLSILLALRHEPTLLDHWWSVWMKILGTEARSLEHRDTAHVDRAILLAFLRLAALYRSSRVVFGAERLLTVLSTVKLAQDEIQAAETLESPNHSLSVAIGAAYACMGTSNLVMLLARLQAAGFKINEPRLPHAYLTRVVQLLLKFQVPHVVWDVASQVYANLPADLVGAVAHACAKAGHIAEAASLLTDVRLDSGERHRIATVCLGQLARQCGVLTRRAALNVCEALGRRTSRNLRYVAVRMALNAGLVRLAGKMGARWRLPRPLERMLAVRLVKARFPRLALRVVDRHQSVWVSHMLRNAGYRKISGIDARQTDTRVLDSKNDATRRGNIYLIRSNTSRRRKLGGRARLRATLTALARLLRCGVPRTCGRRVDAPRAPFQPDAVTLNIILCALAQSTLCISSDDFRALFDLLSRYGRCGRYATGNQFGTEPDRVLKGFASSALALVGLVPGIGPEGLSFVRHVRPLLKIFGAGFRLRGDQEGVKVVRGILRAEYAYWTRASGSVQTGA</sequence>
<evidence type="ECO:0000313" key="1">
    <source>
        <dbReference type="EMBL" id="KAB5596084.1"/>
    </source>
</evidence>
<name>A0A5N5QWL1_9AGAM</name>
<dbReference type="OrthoDB" id="2565179at2759"/>
<protein>
    <submittedName>
        <fullName evidence="1">Uncharacterized protein</fullName>
    </submittedName>
</protein>
<evidence type="ECO:0000313" key="2">
    <source>
        <dbReference type="Proteomes" id="UP000383932"/>
    </source>
</evidence>
<dbReference type="EMBL" id="SSOP01000003">
    <property type="protein sequence ID" value="KAB5596084.1"/>
    <property type="molecule type" value="Genomic_DNA"/>
</dbReference>
<accession>A0A5N5QWL1</accession>